<dbReference type="PaxDb" id="273075-Ta0290m"/>
<dbReference type="EnsemblBacteria" id="CAC11435">
    <property type="protein sequence ID" value="CAC11435"/>
    <property type="gene ID" value="CAC11435"/>
</dbReference>
<dbReference type="SUPFAM" id="SSF55718">
    <property type="entry name" value="SCP-like"/>
    <property type="match status" value="1"/>
</dbReference>
<organism evidence="2 3">
    <name type="scientific">Thermoplasma acidophilum (strain ATCC 25905 / DSM 1728 / JCM 9062 / NBRC 15155 / AMRC-C165)</name>
    <dbReference type="NCBI Taxonomy" id="273075"/>
    <lineage>
        <taxon>Archaea</taxon>
        <taxon>Methanobacteriati</taxon>
        <taxon>Thermoplasmatota</taxon>
        <taxon>Thermoplasmata</taxon>
        <taxon>Thermoplasmatales</taxon>
        <taxon>Thermoplasmataceae</taxon>
        <taxon>Thermoplasma</taxon>
    </lineage>
</organism>
<dbReference type="EMBL" id="AL445063">
    <property type="protein sequence ID" value="CAC11435.1"/>
    <property type="molecule type" value="Genomic_DNA"/>
</dbReference>
<evidence type="ECO:0000259" key="1">
    <source>
        <dbReference type="Pfam" id="PF02036"/>
    </source>
</evidence>
<dbReference type="KEGG" id="tac:Ta0290"/>
<dbReference type="InterPro" id="IPR036527">
    <property type="entry name" value="SCP2_sterol-bd_dom_sf"/>
</dbReference>
<dbReference type="Pfam" id="PF02036">
    <property type="entry name" value="SCP2"/>
    <property type="match status" value="1"/>
</dbReference>
<gene>
    <name evidence="2" type="ordered locus">Ta0290</name>
</gene>
<dbReference type="eggNOG" id="arCOG01843">
    <property type="taxonomic scope" value="Archaea"/>
</dbReference>
<keyword evidence="3" id="KW-1185">Reference proteome</keyword>
<reference evidence="2 3" key="1">
    <citation type="journal article" date="2000" name="Nature">
        <title>The genome sequence of the thermoacidophilic scavenger Thermoplasma acidophilum.</title>
        <authorList>
            <person name="Ruepp A."/>
            <person name="Graml W."/>
            <person name="Santos-Martinez M.L."/>
            <person name="Koretke K.K."/>
            <person name="Volker C."/>
            <person name="Mewes H.W."/>
            <person name="Frishman D."/>
            <person name="Stocker S."/>
            <person name="Lupas A.N."/>
            <person name="Baumeister W."/>
        </authorList>
    </citation>
    <scope>NUCLEOTIDE SEQUENCE [LARGE SCALE GENOMIC DNA]</scope>
    <source>
        <strain evidence="3">ATCC 25905 / DSM 1728 / JCM 9062 / NBRC 15155 / AMRC-C165</strain>
    </source>
</reference>
<evidence type="ECO:0000313" key="2">
    <source>
        <dbReference type="EMBL" id="CAC11435.1"/>
    </source>
</evidence>
<dbReference type="HOGENOM" id="CLU_2115609_0_0_2"/>
<dbReference type="STRING" id="273075.gene:9571507"/>
<accession>Q9HLD8</accession>
<dbReference type="Proteomes" id="UP000001024">
    <property type="component" value="Chromosome"/>
</dbReference>
<dbReference type="AlphaFoldDB" id="Q9HLD8"/>
<protein>
    <recommendedName>
        <fullName evidence="1">SCP2 domain-containing protein</fullName>
    </recommendedName>
</protein>
<name>Q9HLD8_THEAC</name>
<evidence type="ECO:0000313" key="3">
    <source>
        <dbReference type="Proteomes" id="UP000001024"/>
    </source>
</evidence>
<sequence length="116" mass="12430">MAKGLYINMSSKDLIKQIIEKIPEKDMADLAKSSKTVNIELTDSDPFRIAIGEGKISIADGKAEKADATVKCSDQVLGDIITGKLNAFSAFMSGKVTVSGDLFFVQKMITVLGKGK</sequence>
<dbReference type="Gene3D" id="3.30.1050.10">
    <property type="entry name" value="SCP2 sterol-binding domain"/>
    <property type="match status" value="1"/>
</dbReference>
<proteinExistence type="predicted"/>
<dbReference type="InParanoid" id="Q9HLD8"/>
<dbReference type="InterPro" id="IPR003033">
    <property type="entry name" value="SCP2_sterol-bd_dom"/>
</dbReference>
<feature type="domain" description="SCP2" evidence="1">
    <location>
        <begin position="15"/>
        <end position="112"/>
    </location>
</feature>